<dbReference type="EMBL" id="BPRC01000014">
    <property type="protein sequence ID" value="GJE66470.1"/>
    <property type="molecule type" value="Genomic_DNA"/>
</dbReference>
<evidence type="ECO:0008006" key="4">
    <source>
        <dbReference type="Google" id="ProtNLM"/>
    </source>
</evidence>
<feature type="compositionally biased region" description="Basic and acidic residues" evidence="1">
    <location>
        <begin position="9"/>
        <end position="18"/>
    </location>
</feature>
<comment type="caution">
    <text evidence="2">The sequence shown here is derived from an EMBL/GenBank/DDBJ whole genome shotgun (WGS) entry which is preliminary data.</text>
</comment>
<evidence type="ECO:0000256" key="1">
    <source>
        <dbReference type="SAM" id="MobiDB-lite"/>
    </source>
</evidence>
<feature type="region of interest" description="Disordered" evidence="1">
    <location>
        <begin position="1"/>
        <end position="20"/>
    </location>
</feature>
<organism evidence="2 3">
    <name type="scientific">Methylorubrum aminovorans</name>
    <dbReference type="NCBI Taxonomy" id="269069"/>
    <lineage>
        <taxon>Bacteria</taxon>
        <taxon>Pseudomonadati</taxon>
        <taxon>Pseudomonadota</taxon>
        <taxon>Alphaproteobacteria</taxon>
        <taxon>Hyphomicrobiales</taxon>
        <taxon>Methylobacteriaceae</taxon>
        <taxon>Methylorubrum</taxon>
    </lineage>
</organism>
<reference evidence="2" key="1">
    <citation type="journal article" date="2021" name="Front. Microbiol.">
        <title>Comprehensive Comparative Genomics and Phenotyping of Methylobacterium Species.</title>
        <authorList>
            <person name="Alessa O."/>
            <person name="Ogura Y."/>
            <person name="Fujitani Y."/>
            <person name="Takami H."/>
            <person name="Hayashi T."/>
            <person name="Sahin N."/>
            <person name="Tani A."/>
        </authorList>
    </citation>
    <scope>NUCLEOTIDE SEQUENCE</scope>
    <source>
        <strain evidence="2">NBRC 15686</strain>
    </source>
</reference>
<gene>
    <name evidence="2" type="ORF">LNAOJCKE_3689</name>
</gene>
<reference evidence="2" key="2">
    <citation type="submission" date="2021-08" db="EMBL/GenBank/DDBJ databases">
        <authorList>
            <person name="Tani A."/>
            <person name="Ola A."/>
            <person name="Ogura Y."/>
            <person name="Katsura K."/>
            <person name="Hayashi T."/>
        </authorList>
    </citation>
    <scope>NUCLEOTIDE SEQUENCE</scope>
    <source>
        <strain evidence="2">NBRC 15686</strain>
    </source>
</reference>
<sequence>MVGRRSHRWREADPETHGPKPAALPICPLCERPIPAHARQSLHHLTPKLKGGAHGATVRLHQICHSAIHARYSEAEIARRLAEVEALRADPEIARFLEWVHGKPEDFHAPTRLTRARRGNGGLRRKG</sequence>
<accession>A0ABQ4UL06</accession>
<dbReference type="RefSeq" id="WP_238226251.1">
    <property type="nucleotide sequence ID" value="NZ_BAAADH010000078.1"/>
</dbReference>
<dbReference type="Proteomes" id="UP001055039">
    <property type="component" value="Unassembled WGS sequence"/>
</dbReference>
<name>A0ABQ4UL06_9HYPH</name>
<evidence type="ECO:0000313" key="2">
    <source>
        <dbReference type="EMBL" id="GJE66470.1"/>
    </source>
</evidence>
<evidence type="ECO:0000313" key="3">
    <source>
        <dbReference type="Proteomes" id="UP001055039"/>
    </source>
</evidence>
<keyword evidence="3" id="KW-1185">Reference proteome</keyword>
<proteinExistence type="predicted"/>
<protein>
    <recommendedName>
        <fullName evidence="4">Restriction endonuclease</fullName>
    </recommendedName>
</protein>